<feature type="compositionally biased region" description="Basic residues" evidence="1">
    <location>
        <begin position="147"/>
        <end position="172"/>
    </location>
</feature>
<accession>A0A9P4PNX7</accession>
<gene>
    <name evidence="2" type="ORF">P171DRAFT_237975</name>
</gene>
<keyword evidence="3" id="KW-1185">Reference proteome</keyword>
<dbReference type="Proteomes" id="UP000799764">
    <property type="component" value="Unassembled WGS sequence"/>
</dbReference>
<organism evidence="2 3">
    <name type="scientific">Karstenula rhodostoma CBS 690.94</name>
    <dbReference type="NCBI Taxonomy" id="1392251"/>
    <lineage>
        <taxon>Eukaryota</taxon>
        <taxon>Fungi</taxon>
        <taxon>Dikarya</taxon>
        <taxon>Ascomycota</taxon>
        <taxon>Pezizomycotina</taxon>
        <taxon>Dothideomycetes</taxon>
        <taxon>Pleosporomycetidae</taxon>
        <taxon>Pleosporales</taxon>
        <taxon>Massarineae</taxon>
        <taxon>Didymosphaeriaceae</taxon>
        <taxon>Karstenula</taxon>
    </lineage>
</organism>
<reference evidence="2" key="1">
    <citation type="journal article" date="2020" name="Stud. Mycol.">
        <title>101 Dothideomycetes genomes: a test case for predicting lifestyles and emergence of pathogens.</title>
        <authorList>
            <person name="Haridas S."/>
            <person name="Albert R."/>
            <person name="Binder M."/>
            <person name="Bloem J."/>
            <person name="Labutti K."/>
            <person name="Salamov A."/>
            <person name="Andreopoulos B."/>
            <person name="Baker S."/>
            <person name="Barry K."/>
            <person name="Bills G."/>
            <person name="Bluhm B."/>
            <person name="Cannon C."/>
            <person name="Castanera R."/>
            <person name="Culley D."/>
            <person name="Daum C."/>
            <person name="Ezra D."/>
            <person name="Gonzalez J."/>
            <person name="Henrissat B."/>
            <person name="Kuo A."/>
            <person name="Liang C."/>
            <person name="Lipzen A."/>
            <person name="Lutzoni F."/>
            <person name="Magnuson J."/>
            <person name="Mondo S."/>
            <person name="Nolan M."/>
            <person name="Ohm R."/>
            <person name="Pangilinan J."/>
            <person name="Park H.-J."/>
            <person name="Ramirez L."/>
            <person name="Alfaro M."/>
            <person name="Sun H."/>
            <person name="Tritt A."/>
            <person name="Yoshinaga Y."/>
            <person name="Zwiers L.-H."/>
            <person name="Turgeon B."/>
            <person name="Goodwin S."/>
            <person name="Spatafora J."/>
            <person name="Crous P."/>
            <person name="Grigoriev I."/>
        </authorList>
    </citation>
    <scope>NUCLEOTIDE SEQUENCE</scope>
    <source>
        <strain evidence="2">CBS 690.94</strain>
    </source>
</reference>
<evidence type="ECO:0000313" key="2">
    <source>
        <dbReference type="EMBL" id="KAF2446713.1"/>
    </source>
</evidence>
<feature type="compositionally biased region" description="Pro residues" evidence="1">
    <location>
        <begin position="174"/>
        <end position="184"/>
    </location>
</feature>
<feature type="compositionally biased region" description="Low complexity" evidence="1">
    <location>
        <begin position="131"/>
        <end position="142"/>
    </location>
</feature>
<dbReference type="EMBL" id="MU001497">
    <property type="protein sequence ID" value="KAF2446713.1"/>
    <property type="molecule type" value="Genomic_DNA"/>
</dbReference>
<feature type="region of interest" description="Disordered" evidence="1">
    <location>
        <begin position="78"/>
        <end position="194"/>
    </location>
</feature>
<evidence type="ECO:0000313" key="3">
    <source>
        <dbReference type="Proteomes" id="UP000799764"/>
    </source>
</evidence>
<name>A0A9P4PNX7_9PLEO</name>
<comment type="caution">
    <text evidence="2">The sequence shown here is derived from an EMBL/GenBank/DDBJ whole genome shotgun (WGS) entry which is preliminary data.</text>
</comment>
<feature type="compositionally biased region" description="Pro residues" evidence="1">
    <location>
        <begin position="90"/>
        <end position="101"/>
    </location>
</feature>
<protein>
    <submittedName>
        <fullName evidence="2">Uncharacterized protein</fullName>
    </submittedName>
</protein>
<feature type="compositionally biased region" description="Low complexity" evidence="1">
    <location>
        <begin position="102"/>
        <end position="116"/>
    </location>
</feature>
<proteinExistence type="predicted"/>
<dbReference type="AlphaFoldDB" id="A0A9P4PNX7"/>
<sequence>MFLSPRGPVRIVSHRFFRVCLAIKLSFVGMAIPLSLDPFYNRKGIGSHIVNNSGWGLSEVRVGRRGEVLVCRGPSPFLQRPLPHPRPHPHPQPPLSAPPWRPLLAPRAPLVPPSVVGATTSPTSLPRAPIRPSTPAATRSTSPPRPRPPRASRSPRPRRTRGRRSSKLRRKATSPPPATAPSPPRRAQRTSRRE</sequence>
<evidence type="ECO:0000256" key="1">
    <source>
        <dbReference type="SAM" id="MobiDB-lite"/>
    </source>
</evidence>